<keyword evidence="5" id="KW-0391">Immunity</keyword>
<accession>A0ABR3NUP8</accession>
<dbReference type="InterPro" id="IPR051287">
    <property type="entry name" value="TCR_variable_region"/>
</dbReference>
<sequence length="262" mass="29420">MEKHLLIVITVSGVFPDSIGPKESAPLQCIASGKMTYQACIVFIAVLMHGCFGEDTVNQTNEKTTAIEGQQVTLNCEFKTLQLTPYLYWYIQHSNGFPEYMLMRYKFGSSSSSEYEGRFDAKLDSNSVPLTIKNLRVSDSAVYYCVTNAEEVIFPNNDTVIAEADEKVILSCSYTGTVYDLYWYRQFHGSAPQFLIMESSGIITHATPQVPGIKMFNRKDIKHMELEIYPAAVAYSALYYCAVRPTVKGVIGTPYKNHSDPQ</sequence>
<evidence type="ECO:0000256" key="4">
    <source>
        <dbReference type="ARBA" id="ARBA00023319"/>
    </source>
</evidence>
<dbReference type="SMART" id="SM00406">
    <property type="entry name" value="IGv"/>
    <property type="match status" value="2"/>
</dbReference>
<reference evidence="7 8" key="1">
    <citation type="submission" date="2023-09" db="EMBL/GenBank/DDBJ databases">
        <authorList>
            <person name="Wang M."/>
        </authorList>
    </citation>
    <scope>NUCLEOTIDE SEQUENCE [LARGE SCALE GENOMIC DNA]</scope>
    <source>
        <strain evidence="7">GT-2023</strain>
        <tissue evidence="7">Liver</tissue>
    </source>
</reference>
<keyword evidence="8" id="KW-1185">Reference proteome</keyword>
<proteinExistence type="predicted"/>
<dbReference type="SUPFAM" id="SSF48726">
    <property type="entry name" value="Immunoglobulin"/>
    <property type="match status" value="2"/>
</dbReference>
<evidence type="ECO:0000256" key="2">
    <source>
        <dbReference type="ARBA" id="ARBA00023130"/>
    </source>
</evidence>
<keyword evidence="3" id="KW-0675">Receptor</keyword>
<dbReference type="Pfam" id="PF07686">
    <property type="entry name" value="V-set"/>
    <property type="match status" value="2"/>
</dbReference>
<keyword evidence="2" id="KW-1064">Adaptive immunity</keyword>
<evidence type="ECO:0000256" key="3">
    <source>
        <dbReference type="ARBA" id="ARBA00023170"/>
    </source>
</evidence>
<feature type="domain" description="Ig-like" evidence="6">
    <location>
        <begin position="55"/>
        <end position="161"/>
    </location>
</feature>
<evidence type="ECO:0000313" key="8">
    <source>
        <dbReference type="Proteomes" id="UP001558613"/>
    </source>
</evidence>
<dbReference type="PANTHER" id="PTHR19367:SF18">
    <property type="entry name" value="T CELL RECEPTOR ALPHA VARIABLE 16"/>
    <property type="match status" value="1"/>
</dbReference>
<gene>
    <name evidence="7" type="ORF">QQF64_015182</name>
</gene>
<dbReference type="EMBL" id="JAYMGO010000002">
    <property type="protein sequence ID" value="KAL1280582.1"/>
    <property type="molecule type" value="Genomic_DNA"/>
</dbReference>
<dbReference type="SMART" id="SM00409">
    <property type="entry name" value="IG"/>
    <property type="match status" value="2"/>
</dbReference>
<evidence type="ECO:0000256" key="1">
    <source>
        <dbReference type="ARBA" id="ARBA00022729"/>
    </source>
</evidence>
<dbReference type="InterPro" id="IPR013106">
    <property type="entry name" value="Ig_V-set"/>
</dbReference>
<organism evidence="7 8">
    <name type="scientific">Cirrhinus molitorella</name>
    <name type="common">mud carp</name>
    <dbReference type="NCBI Taxonomy" id="172907"/>
    <lineage>
        <taxon>Eukaryota</taxon>
        <taxon>Metazoa</taxon>
        <taxon>Chordata</taxon>
        <taxon>Craniata</taxon>
        <taxon>Vertebrata</taxon>
        <taxon>Euteleostomi</taxon>
        <taxon>Actinopterygii</taxon>
        <taxon>Neopterygii</taxon>
        <taxon>Teleostei</taxon>
        <taxon>Ostariophysi</taxon>
        <taxon>Cypriniformes</taxon>
        <taxon>Cyprinidae</taxon>
        <taxon>Labeoninae</taxon>
        <taxon>Labeonini</taxon>
        <taxon>Cirrhinus</taxon>
    </lineage>
</organism>
<comment type="caution">
    <text evidence="7">The sequence shown here is derived from an EMBL/GenBank/DDBJ whole genome shotgun (WGS) entry which is preliminary data.</text>
</comment>
<dbReference type="PANTHER" id="PTHR19367">
    <property type="entry name" value="T-CELL RECEPTOR ALPHA CHAIN V REGION"/>
    <property type="match status" value="1"/>
</dbReference>
<evidence type="ECO:0000259" key="6">
    <source>
        <dbReference type="PROSITE" id="PS50835"/>
    </source>
</evidence>
<evidence type="ECO:0000313" key="7">
    <source>
        <dbReference type="EMBL" id="KAL1280582.1"/>
    </source>
</evidence>
<dbReference type="InterPro" id="IPR036179">
    <property type="entry name" value="Ig-like_dom_sf"/>
</dbReference>
<keyword evidence="1" id="KW-0732">Signal</keyword>
<keyword evidence="4" id="KW-0393">Immunoglobulin domain</keyword>
<name>A0ABR3NUP8_9TELE</name>
<dbReference type="InterPro" id="IPR007110">
    <property type="entry name" value="Ig-like_dom"/>
</dbReference>
<dbReference type="Proteomes" id="UP001558613">
    <property type="component" value="Unassembled WGS sequence"/>
</dbReference>
<dbReference type="Gene3D" id="2.60.40.10">
    <property type="entry name" value="Immunoglobulins"/>
    <property type="match status" value="2"/>
</dbReference>
<keyword evidence="5" id="KW-1279">T cell receptor</keyword>
<protein>
    <recommendedName>
        <fullName evidence="6">Ig-like domain-containing protein</fullName>
    </recommendedName>
</protein>
<dbReference type="InterPro" id="IPR013783">
    <property type="entry name" value="Ig-like_fold"/>
</dbReference>
<dbReference type="PROSITE" id="PS50835">
    <property type="entry name" value="IG_LIKE"/>
    <property type="match status" value="1"/>
</dbReference>
<evidence type="ECO:0000256" key="5">
    <source>
        <dbReference type="ARBA" id="ARBA00043266"/>
    </source>
</evidence>
<dbReference type="InterPro" id="IPR003599">
    <property type="entry name" value="Ig_sub"/>
</dbReference>